<gene>
    <name evidence="1" type="ORF">CNEO2_2580001</name>
</gene>
<comment type="caution">
    <text evidence="1">The sequence shown here is derived from an EMBL/GenBank/DDBJ whole genome shotgun (WGS) entry which is preliminary data.</text>
</comment>
<evidence type="ECO:0000313" key="1">
    <source>
        <dbReference type="EMBL" id="CAI3577566.1"/>
    </source>
</evidence>
<evidence type="ECO:0000313" key="2">
    <source>
        <dbReference type="Proteomes" id="UP001189143"/>
    </source>
</evidence>
<dbReference type="Proteomes" id="UP001189143">
    <property type="component" value="Unassembled WGS sequence"/>
</dbReference>
<dbReference type="EMBL" id="CAMTCP010000175">
    <property type="protein sequence ID" value="CAI3577566.1"/>
    <property type="molecule type" value="Genomic_DNA"/>
</dbReference>
<name>A0AAD1YD80_9CLOT</name>
<protein>
    <submittedName>
        <fullName evidence="1">Uncharacterized protein</fullName>
    </submittedName>
</protein>
<organism evidence="1 2">
    <name type="scientific">Clostridium neonatale</name>
    <dbReference type="NCBI Taxonomy" id="137838"/>
    <lineage>
        <taxon>Bacteria</taxon>
        <taxon>Bacillati</taxon>
        <taxon>Bacillota</taxon>
        <taxon>Clostridia</taxon>
        <taxon>Eubacteriales</taxon>
        <taxon>Clostridiaceae</taxon>
        <taxon>Clostridium</taxon>
    </lineage>
</organism>
<proteinExistence type="predicted"/>
<sequence>MQSLQAIKEEVKAQVGTFADKLRSAVMMDQYRMSQLAFAGVNNSYGGNSYDNSSINFNVEHYHNDRQDSIEKTANELGLYARKRKKC</sequence>
<accession>A0AAD1YD80</accession>
<reference evidence="1" key="1">
    <citation type="submission" date="2022-10" db="EMBL/GenBank/DDBJ databases">
        <authorList>
            <person name="Aires J."/>
            <person name="Mesa V."/>
        </authorList>
    </citation>
    <scope>NUCLEOTIDE SEQUENCE</scope>
    <source>
        <strain evidence="1">Clostridium neonatale JD116</strain>
    </source>
</reference>
<dbReference type="AlphaFoldDB" id="A0AAD1YD80"/>